<protein>
    <submittedName>
        <fullName evidence="1">Uncharacterized protein</fullName>
    </submittedName>
</protein>
<comment type="caution">
    <text evidence="1">The sequence shown here is derived from an EMBL/GenBank/DDBJ whole genome shotgun (WGS) entry which is preliminary data.</text>
</comment>
<accession>A0A8J3KCD2</accession>
<keyword evidence="2" id="KW-1185">Reference proteome</keyword>
<evidence type="ECO:0000313" key="1">
    <source>
        <dbReference type="EMBL" id="GIF94188.1"/>
    </source>
</evidence>
<evidence type="ECO:0000313" key="2">
    <source>
        <dbReference type="Proteomes" id="UP000619293"/>
    </source>
</evidence>
<proteinExistence type="predicted"/>
<gene>
    <name evidence="1" type="ORF">Cch02nite_76320</name>
</gene>
<name>A0A8J3KCD2_9ACTN</name>
<reference evidence="1 2" key="1">
    <citation type="submission" date="2021-01" db="EMBL/GenBank/DDBJ databases">
        <title>Whole genome shotgun sequence of Catellatospora chokoriensis NBRC 107358.</title>
        <authorList>
            <person name="Komaki H."/>
            <person name="Tamura T."/>
        </authorList>
    </citation>
    <scope>NUCLEOTIDE SEQUENCE [LARGE SCALE GENOMIC DNA]</scope>
    <source>
        <strain evidence="1 2">NBRC 107358</strain>
    </source>
</reference>
<sequence length="169" mass="17501">MSITPAVLAMLAAAGCGPEVAGTGGVVLDDAGRLVAVLAWCESFGAPATLVLYPARSDGSVGDPLLRLTRTGAAPDANHAEVPLAEPGPTWQSDRALPALEDGQSYEVRVWDGTGERRLASFPFTIAELRTVDPARPILTKRYAGGGRYESSFAGAQEFRQAAAADCGG</sequence>
<dbReference type="AlphaFoldDB" id="A0A8J3KCD2"/>
<dbReference type="RefSeq" id="WP_191838322.1">
    <property type="nucleotide sequence ID" value="NZ_BAAALB010000003.1"/>
</dbReference>
<organism evidence="1 2">
    <name type="scientific">Catellatospora chokoriensis</name>
    <dbReference type="NCBI Taxonomy" id="310353"/>
    <lineage>
        <taxon>Bacteria</taxon>
        <taxon>Bacillati</taxon>
        <taxon>Actinomycetota</taxon>
        <taxon>Actinomycetes</taxon>
        <taxon>Micromonosporales</taxon>
        <taxon>Micromonosporaceae</taxon>
        <taxon>Catellatospora</taxon>
    </lineage>
</organism>
<dbReference type="Proteomes" id="UP000619293">
    <property type="component" value="Unassembled WGS sequence"/>
</dbReference>
<dbReference type="EMBL" id="BONG01000085">
    <property type="protein sequence ID" value="GIF94188.1"/>
    <property type="molecule type" value="Genomic_DNA"/>
</dbReference>